<accession>A0ABU3WYJ6</accession>
<dbReference type="RefSeq" id="WP_317063836.1">
    <property type="nucleotide sequence ID" value="NZ_WBKO01000001.1"/>
</dbReference>
<dbReference type="PANTHER" id="PTHR43085">
    <property type="entry name" value="HEXOKINASE FAMILY MEMBER"/>
    <property type="match status" value="1"/>
</dbReference>
<evidence type="ECO:0000313" key="5">
    <source>
        <dbReference type="EMBL" id="MDV2480858.1"/>
    </source>
</evidence>
<dbReference type="Gene3D" id="3.40.1190.20">
    <property type="match status" value="1"/>
</dbReference>
<name>A0ABU3WYJ6_9EURY</name>
<dbReference type="SUPFAM" id="SSF53613">
    <property type="entry name" value="Ribokinase-like"/>
    <property type="match status" value="1"/>
</dbReference>
<evidence type="ECO:0000256" key="1">
    <source>
        <dbReference type="ARBA" id="ARBA00010688"/>
    </source>
</evidence>
<gene>
    <name evidence="5" type="ORF">F8E02_02320</name>
</gene>
<proteinExistence type="inferred from homology"/>
<reference evidence="5 6" key="1">
    <citation type="submission" date="2019-10" db="EMBL/GenBank/DDBJ databases">
        <title>Isolation and characterization of Methanoculleus sp. Wushi-C6 from a hot spring well.</title>
        <authorList>
            <person name="Chen S.-C."/>
            <person name="Lan Z.-H."/>
            <person name="You Y.-T."/>
            <person name="Lai M.-C."/>
        </authorList>
    </citation>
    <scope>NUCLEOTIDE SEQUENCE [LARGE SCALE GENOMIC DNA]</scope>
    <source>
        <strain evidence="5 6">Wushi-C6</strain>
    </source>
</reference>
<evidence type="ECO:0000256" key="3">
    <source>
        <dbReference type="ARBA" id="ARBA00022777"/>
    </source>
</evidence>
<keyword evidence="3" id="KW-0418">Kinase</keyword>
<comment type="similarity">
    <text evidence="1">Belongs to the carbohydrate kinase PfkB family.</text>
</comment>
<dbReference type="InterPro" id="IPR011611">
    <property type="entry name" value="PfkB_dom"/>
</dbReference>
<dbReference type="Pfam" id="PF00294">
    <property type="entry name" value="PfkB"/>
    <property type="match status" value="1"/>
</dbReference>
<dbReference type="InterPro" id="IPR050306">
    <property type="entry name" value="PfkB_Carbo_kinase"/>
</dbReference>
<dbReference type="Proteomes" id="UP001281203">
    <property type="component" value="Unassembled WGS sequence"/>
</dbReference>
<keyword evidence="6" id="KW-1185">Reference proteome</keyword>
<protein>
    <recommendedName>
        <fullName evidence="4">Carbohydrate kinase PfkB domain-containing protein</fullName>
    </recommendedName>
</protein>
<comment type="caution">
    <text evidence="5">The sequence shown here is derived from an EMBL/GenBank/DDBJ whole genome shotgun (WGS) entry which is preliminary data.</text>
</comment>
<feature type="domain" description="Carbohydrate kinase PfkB" evidence="4">
    <location>
        <begin position="40"/>
        <end position="107"/>
    </location>
</feature>
<evidence type="ECO:0000313" key="6">
    <source>
        <dbReference type="Proteomes" id="UP001281203"/>
    </source>
</evidence>
<dbReference type="InterPro" id="IPR029056">
    <property type="entry name" value="Ribokinase-like"/>
</dbReference>
<keyword evidence="2" id="KW-0808">Transferase</keyword>
<dbReference type="PANTHER" id="PTHR43085:SF57">
    <property type="entry name" value="CARBOHYDRATE KINASE PFKB DOMAIN-CONTAINING PROTEIN"/>
    <property type="match status" value="1"/>
</dbReference>
<dbReference type="EMBL" id="WBKO01000001">
    <property type="protein sequence ID" value="MDV2480858.1"/>
    <property type="molecule type" value="Genomic_DNA"/>
</dbReference>
<evidence type="ECO:0000256" key="2">
    <source>
        <dbReference type="ARBA" id="ARBA00022679"/>
    </source>
</evidence>
<evidence type="ECO:0000259" key="4">
    <source>
        <dbReference type="Pfam" id="PF00294"/>
    </source>
</evidence>
<sequence length="367" mass="41268">MKMSDSLPIGSRSNRLTCAGTGLIALDVIIDKLSSTCPIFKAGGSCTNVLTILSFLGWNSILIGRTGDDQFSKILFDDLHRWGVDTRLINVDSGRNTPIIVEKIDKNRKGEYRHSFSMTCPICGSYLPKYRPLTMKQTSDILNKDLTPCVFYVDRVSNSSVKIAKELKKRKSLIFFEPTKLKKTNLFYECSQLADIIKLSHDKLDKKSSNIFEELNNQLIIETLGVKGLNFRLKSEPWEHLDAFRVQNFRDAAGAGDWCSAGLIHYILKNRTCEGSILGENLVREALMFGQSLSAVNCNFPGARGSMYKLSNNQIMSIALSIMNKRPESFELDLDPKTEDKFTDSMNICPRCSLKCHSYNSKVGLEK</sequence>
<organism evidence="5 6">
    <name type="scientific">Methanoculleus caldifontis</name>
    <dbReference type="NCBI Taxonomy" id="2651577"/>
    <lineage>
        <taxon>Archaea</taxon>
        <taxon>Methanobacteriati</taxon>
        <taxon>Methanobacteriota</taxon>
        <taxon>Stenosarchaea group</taxon>
        <taxon>Methanomicrobia</taxon>
        <taxon>Methanomicrobiales</taxon>
        <taxon>Methanomicrobiaceae</taxon>
        <taxon>Methanoculleus</taxon>
    </lineage>
</organism>